<dbReference type="Proteomes" id="UP000324705">
    <property type="component" value="Chromosome 2B"/>
</dbReference>
<feature type="region of interest" description="Disordered" evidence="1">
    <location>
        <begin position="1"/>
        <end position="33"/>
    </location>
</feature>
<dbReference type="Gramene" id="TRITD2Bv1G241110.1">
    <property type="protein sequence ID" value="TRITD2Bv1G241110.1"/>
    <property type="gene ID" value="TRITD2Bv1G241110"/>
</dbReference>
<organism evidence="3 4">
    <name type="scientific">Triticum turgidum subsp. durum</name>
    <name type="common">Durum wheat</name>
    <name type="synonym">Triticum durum</name>
    <dbReference type="NCBI Taxonomy" id="4567"/>
    <lineage>
        <taxon>Eukaryota</taxon>
        <taxon>Viridiplantae</taxon>
        <taxon>Streptophyta</taxon>
        <taxon>Embryophyta</taxon>
        <taxon>Tracheophyta</taxon>
        <taxon>Spermatophyta</taxon>
        <taxon>Magnoliopsida</taxon>
        <taxon>Liliopsida</taxon>
        <taxon>Poales</taxon>
        <taxon>Poaceae</taxon>
        <taxon>BOP clade</taxon>
        <taxon>Pooideae</taxon>
        <taxon>Triticodae</taxon>
        <taxon>Triticeae</taxon>
        <taxon>Triticinae</taxon>
        <taxon>Triticum</taxon>
    </lineage>
</organism>
<accession>A0A9R1Q1Z9</accession>
<evidence type="ECO:0000313" key="3">
    <source>
        <dbReference type="EMBL" id="VAH53294.1"/>
    </source>
</evidence>
<keyword evidence="4" id="KW-1185">Reference proteome</keyword>
<dbReference type="EMBL" id="LT934114">
    <property type="protein sequence ID" value="VAH53294.1"/>
    <property type="molecule type" value="Genomic_DNA"/>
</dbReference>
<gene>
    <name evidence="3" type="ORF">TRITD_2Bv1G241110</name>
</gene>
<sequence length="103" mass="10609">MAAVAHASGSPAKRDAKASFAPSSFLASPRGGGDGCKVGVLRSSPPLHQRYPLPVPIRAPLTLEDPRSPSALASYRILLAILACLLLGTLVSAPCVWSHLASP</sequence>
<keyword evidence="2" id="KW-1133">Transmembrane helix</keyword>
<proteinExistence type="predicted"/>
<feature type="compositionally biased region" description="Low complexity" evidence="1">
    <location>
        <begin position="18"/>
        <end position="29"/>
    </location>
</feature>
<evidence type="ECO:0000313" key="4">
    <source>
        <dbReference type="Proteomes" id="UP000324705"/>
    </source>
</evidence>
<protein>
    <submittedName>
        <fullName evidence="3">Uncharacterized protein</fullName>
    </submittedName>
</protein>
<reference evidence="3 4" key="1">
    <citation type="submission" date="2017-09" db="EMBL/GenBank/DDBJ databases">
        <authorList>
            <consortium name="International Durum Wheat Genome Sequencing Consortium (IDWGSC)"/>
            <person name="Milanesi L."/>
        </authorList>
    </citation>
    <scope>NUCLEOTIDE SEQUENCE [LARGE SCALE GENOMIC DNA]</scope>
    <source>
        <strain evidence="4">cv. Svevo</strain>
    </source>
</reference>
<feature type="transmembrane region" description="Helical" evidence="2">
    <location>
        <begin position="77"/>
        <end position="100"/>
    </location>
</feature>
<keyword evidence="2" id="KW-0812">Transmembrane</keyword>
<keyword evidence="2" id="KW-0472">Membrane</keyword>
<name>A0A9R1Q1Z9_TRITD</name>
<evidence type="ECO:0000256" key="1">
    <source>
        <dbReference type="SAM" id="MobiDB-lite"/>
    </source>
</evidence>
<evidence type="ECO:0000256" key="2">
    <source>
        <dbReference type="SAM" id="Phobius"/>
    </source>
</evidence>
<dbReference type="AlphaFoldDB" id="A0A9R1Q1Z9"/>